<reference evidence="14 15" key="1">
    <citation type="submission" date="2015-11" db="EMBL/GenBank/DDBJ databases">
        <title>Genomic analysis of 38 Legionella species identifies large and diverse effector repertoires.</title>
        <authorList>
            <person name="Burstein D."/>
            <person name="Amaro F."/>
            <person name="Zusman T."/>
            <person name="Lifshitz Z."/>
            <person name="Cohen O."/>
            <person name="Gilbert J.A."/>
            <person name="Pupko T."/>
            <person name="Shuman H.A."/>
            <person name="Segal G."/>
        </authorList>
    </citation>
    <scope>NUCLEOTIDE SEQUENCE [LARGE SCALE GENOMIC DNA]</scope>
    <source>
        <strain evidence="14 15">ATCC 49505</strain>
    </source>
</reference>
<dbReference type="InterPro" id="IPR023214">
    <property type="entry name" value="HAD_sf"/>
</dbReference>
<name>A0A0W0VNJ8_9GAMM</name>
<feature type="site" description="Important for catalytic activity and assists the phosphoryl transfer reaction to Asp8 by balancing charge and orienting the reacting groups" evidence="13">
    <location>
        <position position="114"/>
    </location>
</feature>
<dbReference type="NCBIfam" id="TIGR01990">
    <property type="entry name" value="bPGM"/>
    <property type="match status" value="1"/>
</dbReference>
<dbReference type="GO" id="GO:0008801">
    <property type="term" value="F:beta-phosphoglucomutase activity"/>
    <property type="evidence" value="ECO:0007669"/>
    <property type="project" value="UniProtKB-EC"/>
</dbReference>
<accession>A0A0W0VNJ8</accession>
<evidence type="ECO:0000256" key="13">
    <source>
        <dbReference type="PIRSR" id="PIRSR610972-4"/>
    </source>
</evidence>
<dbReference type="SFLD" id="SFLDS00003">
    <property type="entry name" value="Haloacid_Dehalogenase"/>
    <property type="match status" value="1"/>
</dbReference>
<dbReference type="SFLD" id="SFLDG01135">
    <property type="entry name" value="C1.5.6:_HAD__Beta-PGM__Phospha"/>
    <property type="match status" value="1"/>
</dbReference>
<dbReference type="RefSeq" id="WP_058528907.1">
    <property type="nucleotide sequence ID" value="NZ_CAAAHZ010000002.1"/>
</dbReference>
<dbReference type="OrthoDB" id="9816160at2"/>
<evidence type="ECO:0000256" key="12">
    <source>
        <dbReference type="PIRSR" id="PIRSR610972-3"/>
    </source>
</evidence>
<feature type="binding site" evidence="11">
    <location>
        <begin position="114"/>
        <end position="118"/>
    </location>
    <ligand>
        <name>substrate</name>
    </ligand>
</feature>
<feature type="binding site" evidence="12">
    <location>
        <position position="9"/>
    </location>
    <ligand>
        <name>Mg(2+)</name>
        <dbReference type="ChEBI" id="CHEBI:18420"/>
    </ligand>
</feature>
<evidence type="ECO:0000256" key="1">
    <source>
        <dbReference type="ARBA" id="ARBA00006171"/>
    </source>
</evidence>
<feature type="binding site" evidence="12">
    <location>
        <position position="170"/>
    </location>
    <ligand>
        <name>Mg(2+)</name>
        <dbReference type="ChEBI" id="CHEBI:18420"/>
    </ligand>
</feature>
<dbReference type="InterPro" id="IPR010976">
    <property type="entry name" value="B-phosphoglucomutase_hydrolase"/>
</dbReference>
<evidence type="ECO:0000313" key="14">
    <source>
        <dbReference type="EMBL" id="KTD21744.1"/>
    </source>
</evidence>
<sequence>MTVKAVIFDLDGVITDTATYHFKAWQRLASEIGVSLTPEENEDLKGLDRTSSLNIILMKAGLNKSEAEKSMLAERKNRYYQEIIAGMTHKDIFPGAEPLLQALRQRKILIGLASASKNALLVLRRLGIAHYFDYIADASQIKNNKPSPEIFLTVADNLSVLPHLCIGVEDAQAGLQAIKAAGMKAIGIGDASYLKEADLIYARLADLNIEEMLRNAL</sequence>
<evidence type="ECO:0000256" key="4">
    <source>
        <dbReference type="ARBA" id="ARBA00022842"/>
    </source>
</evidence>
<feature type="active site" description="Nucleophile" evidence="10">
    <location>
        <position position="9"/>
    </location>
</feature>
<evidence type="ECO:0000256" key="11">
    <source>
        <dbReference type="PIRSR" id="PIRSR610972-2"/>
    </source>
</evidence>
<protein>
    <recommendedName>
        <fullName evidence="9">Beta-phosphoglucomutase</fullName>
        <ecNumber evidence="8">5.4.2.6</ecNumber>
    </recommendedName>
</protein>
<comment type="similarity">
    <text evidence="1">Belongs to the HAD-like hydrolase superfamily. CbbY/CbbZ/Gph/YieH family.</text>
</comment>
<comment type="catalytic activity">
    <reaction evidence="7">
        <text>beta-D-glucose 1-phosphate = beta-D-glucose 6-phosphate</text>
        <dbReference type="Rhea" id="RHEA:20113"/>
        <dbReference type="ChEBI" id="CHEBI:57684"/>
        <dbReference type="ChEBI" id="CHEBI:58247"/>
        <dbReference type="EC" id="5.4.2.6"/>
    </reaction>
</comment>
<dbReference type="InterPro" id="IPR023198">
    <property type="entry name" value="PGP-like_dom2"/>
</dbReference>
<feature type="binding site" evidence="11">
    <location>
        <position position="52"/>
    </location>
    <ligand>
        <name>substrate</name>
    </ligand>
</feature>
<feature type="binding site" evidence="11">
    <location>
        <begin position="9"/>
        <end position="11"/>
    </location>
    <ligand>
        <name>substrate</name>
    </ligand>
</feature>
<dbReference type="CDD" id="cd02598">
    <property type="entry name" value="HAD_BPGM"/>
    <property type="match status" value="1"/>
</dbReference>
<dbReference type="STRING" id="45068.Llon_0909"/>
<evidence type="ECO:0000256" key="6">
    <source>
        <dbReference type="ARBA" id="ARBA00023277"/>
    </source>
</evidence>
<feature type="binding site" evidence="12">
    <location>
        <position position="11"/>
    </location>
    <ligand>
        <name>Mg(2+)</name>
        <dbReference type="ChEBI" id="CHEBI:18420"/>
    </ligand>
</feature>
<dbReference type="SFLD" id="SFLDF00046">
    <property type="entry name" value="beta-phosphoglucomutase"/>
    <property type="match status" value="1"/>
</dbReference>
<evidence type="ECO:0000256" key="7">
    <source>
        <dbReference type="ARBA" id="ARBA00044926"/>
    </source>
</evidence>
<dbReference type="NCBIfam" id="TIGR02009">
    <property type="entry name" value="PGMB-YQAB-SF"/>
    <property type="match status" value="1"/>
</dbReference>
<dbReference type="PANTHER" id="PTHR46193:SF18">
    <property type="entry name" value="HEXITOL PHOSPHATASE B"/>
    <property type="match status" value="1"/>
</dbReference>
<dbReference type="InterPro" id="IPR006439">
    <property type="entry name" value="HAD-SF_hydro_IA"/>
</dbReference>
<evidence type="ECO:0000313" key="15">
    <source>
        <dbReference type="Proteomes" id="UP000054997"/>
    </source>
</evidence>
<keyword evidence="3 12" id="KW-0479">Metal-binding</keyword>
<feature type="active site" description="Proton donor/acceptor" evidence="10">
    <location>
        <position position="11"/>
    </location>
</feature>
<feature type="binding site" evidence="11">
    <location>
        <position position="76"/>
    </location>
    <ligand>
        <name>substrate</name>
    </ligand>
</feature>
<keyword evidence="5" id="KW-0413">Isomerase</keyword>
<dbReference type="InterPro" id="IPR051600">
    <property type="entry name" value="Beta-PGM-like"/>
</dbReference>
<evidence type="ECO:0000256" key="5">
    <source>
        <dbReference type="ARBA" id="ARBA00023235"/>
    </source>
</evidence>
<keyword evidence="4 12" id="KW-0460">Magnesium</keyword>
<evidence type="ECO:0000256" key="2">
    <source>
        <dbReference type="ARBA" id="ARBA00022553"/>
    </source>
</evidence>
<keyword evidence="6" id="KW-0119">Carbohydrate metabolism</keyword>
<feature type="site" description="Important for catalytic activity and assists the phosphoryl transfer reaction to Asp8 by balancing charge and orienting the reacting groups" evidence="13">
    <location>
        <position position="145"/>
    </location>
</feature>
<comment type="cofactor">
    <cofactor evidence="12">
        <name>Mg(2+)</name>
        <dbReference type="ChEBI" id="CHEBI:18420"/>
    </cofactor>
    <text evidence="12">Binds 2 magnesium ions per subunit.</text>
</comment>
<feature type="binding site" evidence="11">
    <location>
        <position position="25"/>
    </location>
    <ligand>
        <name>substrate</name>
    </ligand>
</feature>
<evidence type="ECO:0000256" key="10">
    <source>
        <dbReference type="PIRSR" id="PIRSR610972-1"/>
    </source>
</evidence>
<dbReference type="SUPFAM" id="SSF56784">
    <property type="entry name" value="HAD-like"/>
    <property type="match status" value="1"/>
</dbReference>
<feature type="binding site" evidence="11">
    <location>
        <begin position="44"/>
        <end position="49"/>
    </location>
    <ligand>
        <name>substrate</name>
    </ligand>
</feature>
<proteinExistence type="inferred from homology"/>
<dbReference type="InterPro" id="IPR010972">
    <property type="entry name" value="Beta-PGM"/>
</dbReference>
<dbReference type="EMBL" id="LNYK01000014">
    <property type="protein sequence ID" value="KTD21744.1"/>
    <property type="molecule type" value="Genomic_DNA"/>
</dbReference>
<organism evidence="14 15">
    <name type="scientific">Legionella londiniensis</name>
    <dbReference type="NCBI Taxonomy" id="45068"/>
    <lineage>
        <taxon>Bacteria</taxon>
        <taxon>Pseudomonadati</taxon>
        <taxon>Pseudomonadota</taxon>
        <taxon>Gammaproteobacteria</taxon>
        <taxon>Legionellales</taxon>
        <taxon>Legionellaceae</taxon>
        <taxon>Legionella</taxon>
    </lineage>
</organism>
<comment type="caution">
    <text evidence="14">The sequence shown here is derived from an EMBL/GenBank/DDBJ whole genome shotgun (WGS) entry which is preliminary data.</text>
</comment>
<gene>
    <name evidence="14" type="ORF">Llon_0909</name>
</gene>
<dbReference type="PANTHER" id="PTHR46193">
    <property type="entry name" value="6-PHOSPHOGLUCONATE PHOSPHATASE"/>
    <property type="match status" value="1"/>
</dbReference>
<dbReference type="GO" id="GO:0005975">
    <property type="term" value="P:carbohydrate metabolic process"/>
    <property type="evidence" value="ECO:0007669"/>
    <property type="project" value="InterPro"/>
</dbReference>
<feature type="binding site" evidence="12">
    <location>
        <position position="169"/>
    </location>
    <ligand>
        <name>Mg(2+)</name>
        <dbReference type="ChEBI" id="CHEBI:18420"/>
    </ligand>
</feature>
<feature type="binding site" evidence="11">
    <location>
        <position position="145"/>
    </location>
    <ligand>
        <name>substrate</name>
    </ligand>
</feature>
<dbReference type="SFLD" id="SFLDG01129">
    <property type="entry name" value="C1.5:_HAD__Beta-PGM__Phosphata"/>
    <property type="match status" value="1"/>
</dbReference>
<dbReference type="Pfam" id="PF00702">
    <property type="entry name" value="Hydrolase"/>
    <property type="match status" value="1"/>
</dbReference>
<keyword evidence="2" id="KW-0597">Phosphoprotein</keyword>
<evidence type="ECO:0000256" key="3">
    <source>
        <dbReference type="ARBA" id="ARBA00022723"/>
    </source>
</evidence>
<dbReference type="NCBIfam" id="TIGR01509">
    <property type="entry name" value="HAD-SF-IA-v3"/>
    <property type="match status" value="1"/>
</dbReference>
<dbReference type="Gene3D" id="3.40.50.1000">
    <property type="entry name" value="HAD superfamily/HAD-like"/>
    <property type="match status" value="1"/>
</dbReference>
<evidence type="ECO:0000256" key="9">
    <source>
        <dbReference type="ARBA" id="ARBA00044991"/>
    </source>
</evidence>
<keyword evidence="15" id="KW-1185">Reference proteome</keyword>
<dbReference type="GO" id="GO:0016787">
    <property type="term" value="F:hydrolase activity"/>
    <property type="evidence" value="ECO:0007669"/>
    <property type="project" value="UniProtKB-KW"/>
</dbReference>
<evidence type="ECO:0000256" key="8">
    <source>
        <dbReference type="ARBA" id="ARBA00044968"/>
    </source>
</evidence>
<dbReference type="Gene3D" id="1.10.150.240">
    <property type="entry name" value="Putative phosphatase, domain 2"/>
    <property type="match status" value="1"/>
</dbReference>
<keyword evidence="14" id="KW-0378">Hydrolase</keyword>
<dbReference type="Proteomes" id="UP000054997">
    <property type="component" value="Unassembled WGS sequence"/>
</dbReference>
<dbReference type="PATRIC" id="fig|45068.5.peg.979"/>
<dbReference type="AlphaFoldDB" id="A0A0W0VNJ8"/>
<dbReference type="EC" id="5.4.2.6" evidence="8"/>
<dbReference type="GO" id="GO:0000287">
    <property type="term" value="F:magnesium ion binding"/>
    <property type="evidence" value="ECO:0007669"/>
    <property type="project" value="InterPro"/>
</dbReference>
<dbReference type="InterPro" id="IPR036412">
    <property type="entry name" value="HAD-like_sf"/>
</dbReference>